<organism evidence="12 13">
    <name type="scientific">Bifidobacterium ramosum</name>
    <dbReference type="NCBI Taxonomy" id="1798158"/>
    <lineage>
        <taxon>Bacteria</taxon>
        <taxon>Bacillati</taxon>
        <taxon>Actinomycetota</taxon>
        <taxon>Actinomycetes</taxon>
        <taxon>Bifidobacteriales</taxon>
        <taxon>Bifidobacteriaceae</taxon>
        <taxon>Bifidobacterium</taxon>
    </lineage>
</organism>
<dbReference type="PANTHER" id="PTHR30040:SF2">
    <property type="entry name" value="FAD:PROTEIN FMN TRANSFERASE"/>
    <property type="match status" value="1"/>
</dbReference>
<evidence type="ECO:0000256" key="2">
    <source>
        <dbReference type="ARBA" id="ARBA00016337"/>
    </source>
</evidence>
<evidence type="ECO:0000256" key="9">
    <source>
        <dbReference type="ARBA" id="ARBA00048540"/>
    </source>
</evidence>
<keyword evidence="7 10" id="KW-0460">Magnesium</keyword>
<dbReference type="PIRSF" id="PIRSF006268">
    <property type="entry name" value="ApbE"/>
    <property type="match status" value="1"/>
</dbReference>
<dbReference type="EMBL" id="WBSM01000014">
    <property type="protein sequence ID" value="KAB8286824.1"/>
    <property type="molecule type" value="Genomic_DNA"/>
</dbReference>
<evidence type="ECO:0000256" key="10">
    <source>
        <dbReference type="PIRNR" id="PIRNR006268"/>
    </source>
</evidence>
<dbReference type="Proteomes" id="UP000482084">
    <property type="component" value="Unassembled WGS sequence"/>
</dbReference>
<dbReference type="AlphaFoldDB" id="A0A6L4WXP5"/>
<keyword evidence="13" id="KW-1185">Reference proteome</keyword>
<sequence>MCRTFERRFSRTLPHSDVSRINRAGGAWTRIDPRTAELIEAALRYCAASEGMFDITVGPLIRLWNWRRRIVPTDEAIAEALQHAGFRGIEVRRGVGTGKASCRLRDPQATIDLGGIAKGWIADRLAEELKSAGYADFLIDLSGNVVMHGNPSPSRDWTVAISNPSDPATAAVTLHASSSTRSSQETTVTRQYPQPCVELRSPTGRQTAVTQHDHAHIVELRSFQLLHATVTQHKTDDVVKLRSLAPAIPIPSDVSVVTSGIYERRFVANGTVYHHILDPRNGYPMRTDLASATVIARTSLDAEGYSTTLLALGSTRAAAYVQSHPQILAALLIRDDGSSMSLH</sequence>
<gene>
    <name evidence="12" type="ORF">DSM100688_2080</name>
</gene>
<feature type="binding site" evidence="11">
    <location>
        <position position="307"/>
    </location>
    <ligand>
        <name>Mg(2+)</name>
        <dbReference type="ChEBI" id="CHEBI:18420"/>
    </ligand>
</feature>
<evidence type="ECO:0000256" key="5">
    <source>
        <dbReference type="ARBA" id="ARBA00022723"/>
    </source>
</evidence>
<keyword evidence="4 10" id="KW-0808">Transferase</keyword>
<comment type="cofactor">
    <cofactor evidence="11">
        <name>Mg(2+)</name>
        <dbReference type="ChEBI" id="CHEBI:18420"/>
    </cofactor>
    <cofactor evidence="11">
        <name>Mn(2+)</name>
        <dbReference type="ChEBI" id="CHEBI:29035"/>
    </cofactor>
    <text evidence="11">Magnesium. Can also use manganese.</text>
</comment>
<evidence type="ECO:0000256" key="1">
    <source>
        <dbReference type="ARBA" id="ARBA00011955"/>
    </source>
</evidence>
<dbReference type="GO" id="GO:0016740">
    <property type="term" value="F:transferase activity"/>
    <property type="evidence" value="ECO:0007669"/>
    <property type="project" value="UniProtKB-UniRule"/>
</dbReference>
<dbReference type="EC" id="2.7.1.180" evidence="1 10"/>
<accession>A0A6L4WXP5</accession>
<proteinExistence type="inferred from homology"/>
<dbReference type="GO" id="GO:0046872">
    <property type="term" value="F:metal ion binding"/>
    <property type="evidence" value="ECO:0007669"/>
    <property type="project" value="UniProtKB-UniRule"/>
</dbReference>
<evidence type="ECO:0000256" key="3">
    <source>
        <dbReference type="ARBA" id="ARBA00022630"/>
    </source>
</evidence>
<dbReference type="Gene3D" id="3.10.520.10">
    <property type="entry name" value="ApbE-like domains"/>
    <property type="match status" value="1"/>
</dbReference>
<evidence type="ECO:0000313" key="13">
    <source>
        <dbReference type="Proteomes" id="UP000482084"/>
    </source>
</evidence>
<dbReference type="Pfam" id="PF02424">
    <property type="entry name" value="ApbE"/>
    <property type="match status" value="2"/>
</dbReference>
<protein>
    <recommendedName>
        <fullName evidence="2 10">FAD:protein FMN transferase</fullName>
        <ecNumber evidence="1 10">2.7.1.180</ecNumber>
    </recommendedName>
    <alternativeName>
        <fullName evidence="8 10">Flavin transferase</fullName>
    </alternativeName>
</protein>
<evidence type="ECO:0000256" key="7">
    <source>
        <dbReference type="ARBA" id="ARBA00022842"/>
    </source>
</evidence>
<keyword evidence="5 10" id="KW-0479">Metal-binding</keyword>
<comment type="caution">
    <text evidence="12">The sequence shown here is derived from an EMBL/GenBank/DDBJ whole genome shotgun (WGS) entry which is preliminary data.</text>
</comment>
<evidence type="ECO:0000256" key="11">
    <source>
        <dbReference type="PIRSR" id="PIRSR006268-2"/>
    </source>
</evidence>
<name>A0A6L4WXP5_9BIFI</name>
<comment type="similarity">
    <text evidence="10">Belongs to the ApbE family.</text>
</comment>
<evidence type="ECO:0000313" key="12">
    <source>
        <dbReference type="EMBL" id="KAB8286824.1"/>
    </source>
</evidence>
<reference evidence="12 13" key="1">
    <citation type="submission" date="2019-10" db="EMBL/GenBank/DDBJ databases">
        <title>Characterization of the phylogenetic diversity of two novel species belonging to the genus Bifidobacterium: Bifidobacterium cebidarum sp. nov. and Bifidobacterium leontopitheci sp. nov.</title>
        <authorList>
            <person name="Lugli G.A."/>
            <person name="Duranti S."/>
            <person name="Milani C."/>
            <person name="Turroni F."/>
            <person name="Ventura M."/>
        </authorList>
    </citation>
    <scope>NUCLEOTIDE SEQUENCE [LARGE SCALE GENOMIC DNA]</scope>
    <source>
        <strain evidence="12 13">DSM 100688</strain>
    </source>
</reference>
<dbReference type="InterPro" id="IPR024932">
    <property type="entry name" value="ApbE"/>
</dbReference>
<evidence type="ECO:0000256" key="4">
    <source>
        <dbReference type="ARBA" id="ARBA00022679"/>
    </source>
</evidence>
<keyword evidence="6 10" id="KW-0274">FAD</keyword>
<feature type="binding site" evidence="11">
    <location>
        <position position="115"/>
    </location>
    <ligand>
        <name>Mg(2+)</name>
        <dbReference type="ChEBI" id="CHEBI:18420"/>
    </ligand>
</feature>
<comment type="catalytic activity">
    <reaction evidence="9 10">
        <text>L-threonyl-[protein] + FAD = FMN-L-threonyl-[protein] + AMP + H(+)</text>
        <dbReference type="Rhea" id="RHEA:36847"/>
        <dbReference type="Rhea" id="RHEA-COMP:11060"/>
        <dbReference type="Rhea" id="RHEA-COMP:11061"/>
        <dbReference type="ChEBI" id="CHEBI:15378"/>
        <dbReference type="ChEBI" id="CHEBI:30013"/>
        <dbReference type="ChEBI" id="CHEBI:57692"/>
        <dbReference type="ChEBI" id="CHEBI:74257"/>
        <dbReference type="ChEBI" id="CHEBI:456215"/>
        <dbReference type="EC" id="2.7.1.180"/>
    </reaction>
</comment>
<evidence type="ECO:0000256" key="8">
    <source>
        <dbReference type="ARBA" id="ARBA00031306"/>
    </source>
</evidence>
<dbReference type="SUPFAM" id="SSF143631">
    <property type="entry name" value="ApbE-like"/>
    <property type="match status" value="2"/>
</dbReference>
<evidence type="ECO:0000256" key="6">
    <source>
        <dbReference type="ARBA" id="ARBA00022827"/>
    </source>
</evidence>
<dbReference type="InterPro" id="IPR003374">
    <property type="entry name" value="ApbE-like_sf"/>
</dbReference>
<keyword evidence="3 10" id="KW-0285">Flavoprotein</keyword>
<dbReference type="PANTHER" id="PTHR30040">
    <property type="entry name" value="THIAMINE BIOSYNTHESIS LIPOPROTEIN APBE"/>
    <property type="match status" value="1"/>
</dbReference>